<keyword evidence="3" id="KW-1185">Reference proteome</keyword>
<evidence type="ECO:0000313" key="2">
    <source>
        <dbReference type="EMBL" id="CCM04489.1"/>
    </source>
</evidence>
<dbReference type="GeneID" id="24099400"/>
<dbReference type="HOGENOM" id="CLU_2210074_0_0_1"/>
<feature type="transmembrane region" description="Helical" evidence="1">
    <location>
        <begin position="15"/>
        <end position="38"/>
    </location>
</feature>
<dbReference type="RefSeq" id="XP_012183772.1">
    <property type="nucleotide sequence ID" value="XM_012328382.1"/>
</dbReference>
<evidence type="ECO:0000313" key="3">
    <source>
        <dbReference type="Proteomes" id="UP000006352"/>
    </source>
</evidence>
<reference evidence="2 3" key="1">
    <citation type="journal article" date="2012" name="Appl. Environ. Microbiol.">
        <title>Short-read sequencing for genomic analysis of the brown rot fungus Fibroporia radiculosa.</title>
        <authorList>
            <person name="Tang J.D."/>
            <person name="Perkins A.D."/>
            <person name="Sonstegard T.S."/>
            <person name="Schroeder S.G."/>
            <person name="Burgess S.C."/>
            <person name="Diehl S.V."/>
        </authorList>
    </citation>
    <scope>NUCLEOTIDE SEQUENCE [LARGE SCALE GENOMIC DNA]</scope>
    <source>
        <strain evidence="2 3">TFFH 294</strain>
    </source>
</reference>
<dbReference type="OrthoDB" id="2797378at2759"/>
<dbReference type="AlphaFoldDB" id="J4H472"/>
<keyword evidence="1" id="KW-1133">Transmembrane helix</keyword>
<sequence length="107" mass="12018">MVDPSIDVVSIANPIFIGMLFFFLIYGGTIVQTVYYLLNYSDDRLSLKFLVAGLSLLDTVKAFVDGKMFWFYLIQNHGNKIGVSAVTPWVGVQNILSVRSVPFWFSA</sequence>
<dbReference type="Proteomes" id="UP000006352">
    <property type="component" value="Unassembled WGS sequence"/>
</dbReference>
<organism evidence="2 3">
    <name type="scientific">Fibroporia radiculosa</name>
    <dbReference type="NCBI Taxonomy" id="599839"/>
    <lineage>
        <taxon>Eukaryota</taxon>
        <taxon>Fungi</taxon>
        <taxon>Dikarya</taxon>
        <taxon>Basidiomycota</taxon>
        <taxon>Agaricomycotina</taxon>
        <taxon>Agaricomycetes</taxon>
        <taxon>Polyporales</taxon>
        <taxon>Fibroporiaceae</taxon>
        <taxon>Fibroporia</taxon>
    </lineage>
</organism>
<keyword evidence="1" id="KW-0472">Membrane</keyword>
<dbReference type="EMBL" id="HE797159">
    <property type="protein sequence ID" value="CCM04489.1"/>
    <property type="molecule type" value="Genomic_DNA"/>
</dbReference>
<protein>
    <submittedName>
        <fullName evidence="2">Uncharacterized protein</fullName>
    </submittedName>
</protein>
<dbReference type="InParanoid" id="J4H472"/>
<name>J4H472_9APHY</name>
<keyword evidence="1" id="KW-0812">Transmembrane</keyword>
<evidence type="ECO:0000256" key="1">
    <source>
        <dbReference type="SAM" id="Phobius"/>
    </source>
</evidence>
<gene>
    <name evidence="2" type="ORF">FIBRA_06669</name>
</gene>
<accession>J4H472</accession>
<proteinExistence type="predicted"/>